<feature type="DNA-binding region" description="OmpR/PhoB-type" evidence="9">
    <location>
        <begin position="136"/>
        <end position="235"/>
    </location>
</feature>
<dbReference type="Gene3D" id="1.10.10.10">
    <property type="entry name" value="Winged helix-like DNA-binding domain superfamily/Winged helix DNA-binding domain"/>
    <property type="match status" value="1"/>
</dbReference>
<evidence type="ECO:0000256" key="1">
    <source>
        <dbReference type="ARBA" id="ARBA00013332"/>
    </source>
</evidence>
<dbReference type="FunFam" id="1.10.10.10:FF:000018">
    <property type="entry name" value="DNA-binding response regulator ResD"/>
    <property type="match status" value="1"/>
</dbReference>
<organism evidence="12 13">
    <name type="scientific">Sorangium cellulosum</name>
    <name type="common">Polyangium cellulosum</name>
    <dbReference type="NCBI Taxonomy" id="56"/>
    <lineage>
        <taxon>Bacteria</taxon>
        <taxon>Pseudomonadati</taxon>
        <taxon>Myxococcota</taxon>
        <taxon>Polyangia</taxon>
        <taxon>Polyangiales</taxon>
        <taxon>Polyangiaceae</taxon>
        <taxon>Sorangium</taxon>
    </lineage>
</organism>
<dbReference type="GO" id="GO:0000156">
    <property type="term" value="F:phosphorelay response regulator activity"/>
    <property type="evidence" value="ECO:0007669"/>
    <property type="project" value="TreeGrafter"/>
</dbReference>
<evidence type="ECO:0000256" key="7">
    <source>
        <dbReference type="ARBA" id="ARBA00024735"/>
    </source>
</evidence>
<evidence type="ECO:0000256" key="5">
    <source>
        <dbReference type="ARBA" id="ARBA00023125"/>
    </source>
</evidence>
<dbReference type="SMART" id="SM00448">
    <property type="entry name" value="REC"/>
    <property type="match status" value="1"/>
</dbReference>
<dbReference type="PANTHER" id="PTHR48111:SF1">
    <property type="entry name" value="TWO-COMPONENT RESPONSE REGULATOR ORR33"/>
    <property type="match status" value="1"/>
</dbReference>
<keyword evidence="4" id="KW-0805">Transcription regulation</keyword>
<dbReference type="InterPro" id="IPR001789">
    <property type="entry name" value="Sig_transdc_resp-reg_receiver"/>
</dbReference>
<dbReference type="InterPro" id="IPR016032">
    <property type="entry name" value="Sig_transdc_resp-reg_C-effctor"/>
</dbReference>
<reference evidence="12 13" key="1">
    <citation type="submission" date="2014-02" db="EMBL/GenBank/DDBJ databases">
        <title>The small core and large imbalanced accessory genome model reveals a collaborative survival strategy of Sorangium cellulosum strains in nature.</title>
        <authorList>
            <person name="Han K."/>
            <person name="Peng R."/>
            <person name="Blom J."/>
            <person name="Li Y.-Z."/>
        </authorList>
    </citation>
    <scope>NUCLEOTIDE SEQUENCE [LARGE SCALE GENOMIC DNA]</scope>
    <source>
        <strain evidence="12 13">So0007-03</strain>
    </source>
</reference>
<keyword evidence="2 8" id="KW-0597">Phosphoprotein</keyword>
<dbReference type="InterPro" id="IPR036388">
    <property type="entry name" value="WH-like_DNA-bd_sf"/>
</dbReference>
<protein>
    <recommendedName>
        <fullName evidence="1">Phosphate regulon transcriptional regulatory protein PhoB</fullName>
    </recommendedName>
</protein>
<dbReference type="SMART" id="SM00862">
    <property type="entry name" value="Trans_reg_C"/>
    <property type="match status" value="1"/>
</dbReference>
<accession>A0A150TRK9</accession>
<gene>
    <name evidence="12" type="ORF">BE21_29835</name>
</gene>
<dbReference type="Proteomes" id="UP000075502">
    <property type="component" value="Unassembled WGS sequence"/>
</dbReference>
<dbReference type="GO" id="GO:0005829">
    <property type="term" value="C:cytosol"/>
    <property type="evidence" value="ECO:0007669"/>
    <property type="project" value="TreeGrafter"/>
</dbReference>
<dbReference type="PROSITE" id="PS50110">
    <property type="entry name" value="RESPONSE_REGULATORY"/>
    <property type="match status" value="1"/>
</dbReference>
<feature type="domain" description="OmpR/PhoB-type" evidence="11">
    <location>
        <begin position="136"/>
        <end position="235"/>
    </location>
</feature>
<evidence type="ECO:0000259" key="11">
    <source>
        <dbReference type="PROSITE" id="PS51755"/>
    </source>
</evidence>
<dbReference type="Pfam" id="PF00486">
    <property type="entry name" value="Trans_reg_C"/>
    <property type="match status" value="1"/>
</dbReference>
<dbReference type="PANTHER" id="PTHR48111">
    <property type="entry name" value="REGULATOR OF RPOS"/>
    <property type="match status" value="1"/>
</dbReference>
<evidence type="ECO:0000259" key="10">
    <source>
        <dbReference type="PROSITE" id="PS50110"/>
    </source>
</evidence>
<evidence type="ECO:0000256" key="3">
    <source>
        <dbReference type="ARBA" id="ARBA00023012"/>
    </source>
</evidence>
<comment type="caution">
    <text evidence="12">The sequence shown here is derived from an EMBL/GenBank/DDBJ whole genome shotgun (WGS) entry which is preliminary data.</text>
</comment>
<evidence type="ECO:0000256" key="6">
    <source>
        <dbReference type="ARBA" id="ARBA00023163"/>
    </source>
</evidence>
<dbReference type="GO" id="GO:0006355">
    <property type="term" value="P:regulation of DNA-templated transcription"/>
    <property type="evidence" value="ECO:0007669"/>
    <property type="project" value="InterPro"/>
</dbReference>
<dbReference type="AlphaFoldDB" id="A0A150TRK9"/>
<evidence type="ECO:0000256" key="9">
    <source>
        <dbReference type="PROSITE-ProRule" id="PRU01091"/>
    </source>
</evidence>
<dbReference type="PROSITE" id="PS51755">
    <property type="entry name" value="OMPR_PHOB"/>
    <property type="match status" value="1"/>
</dbReference>
<keyword evidence="5 9" id="KW-0238">DNA-binding</keyword>
<dbReference type="CDD" id="cd17574">
    <property type="entry name" value="REC_OmpR"/>
    <property type="match status" value="1"/>
</dbReference>
<sequence length="243" mass="27334">MTQKTPEGRLETVLVVEDDPTLRLGLQKTLRSAGFRVEVAKTGAEGLSMALAARPDLVLLDVMLPGLNGFEICEELRRHDADLPILMVTAKGEEQDKVRGLRLGADDYIVKPFGVSELLARVDAALRRRRLGEAERAVVRFAEVAIDFRAHRVERRGAPVELTALEMKLLRFFVEREGALLPRQRILDAVWGADYFGTDRTVDNFINRLRAKLEPDPRSPRHLVTVRGAGYRFTRAPAPETER</sequence>
<dbReference type="Gene3D" id="3.40.50.2300">
    <property type="match status" value="1"/>
</dbReference>
<dbReference type="FunFam" id="3.40.50.2300:FF:000001">
    <property type="entry name" value="DNA-binding response regulator PhoB"/>
    <property type="match status" value="1"/>
</dbReference>
<feature type="modified residue" description="4-aspartylphosphate" evidence="8">
    <location>
        <position position="61"/>
    </location>
</feature>
<dbReference type="GO" id="GO:0032993">
    <property type="term" value="C:protein-DNA complex"/>
    <property type="evidence" value="ECO:0007669"/>
    <property type="project" value="TreeGrafter"/>
</dbReference>
<keyword evidence="6" id="KW-0804">Transcription</keyword>
<name>A0A150TRK9_SORCE</name>
<dbReference type="InterPro" id="IPR039420">
    <property type="entry name" value="WalR-like"/>
</dbReference>
<feature type="domain" description="Response regulatory" evidence="10">
    <location>
        <begin position="12"/>
        <end position="126"/>
    </location>
</feature>
<dbReference type="GO" id="GO:0000976">
    <property type="term" value="F:transcription cis-regulatory region binding"/>
    <property type="evidence" value="ECO:0007669"/>
    <property type="project" value="TreeGrafter"/>
</dbReference>
<dbReference type="Gene3D" id="6.10.250.690">
    <property type="match status" value="1"/>
</dbReference>
<comment type="function">
    <text evidence="7">This protein is a positive regulator for the phosphate regulon. Transcription of this operon is positively regulated by PhoB and PhoR when phosphate is limited.</text>
</comment>
<dbReference type="SUPFAM" id="SSF52172">
    <property type="entry name" value="CheY-like"/>
    <property type="match status" value="1"/>
</dbReference>
<dbReference type="Pfam" id="PF00072">
    <property type="entry name" value="Response_reg"/>
    <property type="match status" value="1"/>
</dbReference>
<evidence type="ECO:0000256" key="2">
    <source>
        <dbReference type="ARBA" id="ARBA00022553"/>
    </source>
</evidence>
<evidence type="ECO:0000256" key="4">
    <source>
        <dbReference type="ARBA" id="ARBA00023015"/>
    </source>
</evidence>
<dbReference type="InterPro" id="IPR001867">
    <property type="entry name" value="OmpR/PhoB-type_DNA-bd"/>
</dbReference>
<dbReference type="InterPro" id="IPR011006">
    <property type="entry name" value="CheY-like_superfamily"/>
</dbReference>
<dbReference type="CDD" id="cd00383">
    <property type="entry name" value="trans_reg_C"/>
    <property type="match status" value="1"/>
</dbReference>
<keyword evidence="3" id="KW-0902">Two-component regulatory system</keyword>
<proteinExistence type="predicted"/>
<evidence type="ECO:0000256" key="8">
    <source>
        <dbReference type="PROSITE-ProRule" id="PRU00169"/>
    </source>
</evidence>
<evidence type="ECO:0000313" key="12">
    <source>
        <dbReference type="EMBL" id="KYG07343.1"/>
    </source>
</evidence>
<dbReference type="SUPFAM" id="SSF46894">
    <property type="entry name" value="C-terminal effector domain of the bipartite response regulators"/>
    <property type="match status" value="1"/>
</dbReference>
<evidence type="ECO:0000313" key="13">
    <source>
        <dbReference type="Proteomes" id="UP000075502"/>
    </source>
</evidence>
<dbReference type="EMBL" id="JEME01001372">
    <property type="protein sequence ID" value="KYG07343.1"/>
    <property type="molecule type" value="Genomic_DNA"/>
</dbReference>